<organism evidence="2 3">
    <name type="scientific">Saccharomonospora cyanea NA-134</name>
    <dbReference type="NCBI Taxonomy" id="882082"/>
    <lineage>
        <taxon>Bacteria</taxon>
        <taxon>Bacillati</taxon>
        <taxon>Actinomycetota</taxon>
        <taxon>Actinomycetes</taxon>
        <taxon>Pseudonocardiales</taxon>
        <taxon>Pseudonocardiaceae</taxon>
        <taxon>Saccharomonospora</taxon>
    </lineage>
</organism>
<dbReference type="AlphaFoldDB" id="H5XDM6"/>
<protein>
    <submittedName>
        <fullName evidence="2">Uncharacterized protein</fullName>
    </submittedName>
</protein>
<feature type="region of interest" description="Disordered" evidence="1">
    <location>
        <begin position="60"/>
        <end position="89"/>
    </location>
</feature>
<dbReference type="Proteomes" id="UP000002791">
    <property type="component" value="Chromosome"/>
</dbReference>
<accession>H5XDM6</accession>
<gene>
    <name evidence="2" type="ORF">SaccyDRAFT_2476</name>
</gene>
<evidence type="ECO:0000256" key="1">
    <source>
        <dbReference type="SAM" id="MobiDB-lite"/>
    </source>
</evidence>
<proteinExistence type="predicted"/>
<sequence length="89" mass="9642">MAGLGEDVLLVGMTGVAVGVRGVSEVRRMLRDNGRAPRVMPVVALGGGMGLAQQYQVQGDEWHEHREGGSDHQYVETVRDQSKAHSDEN</sequence>
<dbReference type="EMBL" id="CM001440">
    <property type="protein sequence ID" value="EHR61347.1"/>
    <property type="molecule type" value="Genomic_DNA"/>
</dbReference>
<dbReference type="STRING" id="882082.SaccyDRAFT_2476"/>
<dbReference type="HOGENOM" id="CLU_2452803_0_0_11"/>
<evidence type="ECO:0000313" key="2">
    <source>
        <dbReference type="EMBL" id="EHR61347.1"/>
    </source>
</evidence>
<name>H5XDM6_9PSEU</name>
<keyword evidence="3" id="KW-1185">Reference proteome</keyword>
<reference evidence="2 3" key="1">
    <citation type="submission" date="2011-11" db="EMBL/GenBank/DDBJ databases">
        <title>The Noncontiguous Finished sequence of Saccharomonospora cyanea NA-134.</title>
        <authorList>
            <consortium name="US DOE Joint Genome Institute"/>
            <person name="Lucas S."/>
            <person name="Han J."/>
            <person name="Lapidus A."/>
            <person name="Cheng J.-F."/>
            <person name="Goodwin L."/>
            <person name="Pitluck S."/>
            <person name="Peters L."/>
            <person name="Ovchinnikova G."/>
            <person name="Lu M."/>
            <person name="Detter J.C."/>
            <person name="Han C."/>
            <person name="Tapia R."/>
            <person name="Land M."/>
            <person name="Hauser L."/>
            <person name="Kyrpides N."/>
            <person name="Ivanova N."/>
            <person name="Pagani I."/>
            <person name="Brambilla E.-M."/>
            <person name="Klenk H.-P."/>
            <person name="Woyke T."/>
        </authorList>
    </citation>
    <scope>NUCLEOTIDE SEQUENCE [LARGE SCALE GENOMIC DNA]</scope>
    <source>
        <strain evidence="2 3">NA-134</strain>
    </source>
</reference>
<evidence type="ECO:0000313" key="3">
    <source>
        <dbReference type="Proteomes" id="UP000002791"/>
    </source>
</evidence>